<keyword evidence="2" id="KW-0813">Transport</keyword>
<dbReference type="GO" id="GO:0005829">
    <property type="term" value="C:cytosol"/>
    <property type="evidence" value="ECO:0007669"/>
    <property type="project" value="TreeGrafter"/>
</dbReference>
<dbReference type="EMBL" id="JAMZFT010000002">
    <property type="protein sequence ID" value="MCP1336550.1"/>
    <property type="molecule type" value="Genomic_DNA"/>
</dbReference>
<reference evidence="9" key="1">
    <citation type="submission" date="2022-06" db="EMBL/GenBank/DDBJ databases">
        <title>Isolation and Genomics of Futiania mangrovii gen. nov., sp. nov., a Rare and Metabolically-versatile member in the Class Alphaproteobacteria.</title>
        <authorList>
            <person name="Liu L."/>
            <person name="Huang W.-C."/>
            <person name="Pan J."/>
            <person name="Li J."/>
            <person name="Huang Y."/>
            <person name="Du H."/>
            <person name="Liu Y."/>
            <person name="Li M."/>
        </authorList>
    </citation>
    <scope>NUCLEOTIDE SEQUENCE</scope>
    <source>
        <strain evidence="9">FT118</strain>
    </source>
</reference>
<feature type="domain" description="Thioredoxin" evidence="8">
    <location>
        <begin position="16"/>
        <end position="134"/>
    </location>
</feature>
<dbReference type="InterPro" id="IPR013766">
    <property type="entry name" value="Thioredoxin_domain"/>
</dbReference>
<keyword evidence="4" id="KW-1015">Disulfide bond</keyword>
<evidence type="ECO:0000256" key="1">
    <source>
        <dbReference type="ARBA" id="ARBA00008987"/>
    </source>
</evidence>
<evidence type="ECO:0000256" key="6">
    <source>
        <dbReference type="NCBIfam" id="TIGR01068"/>
    </source>
</evidence>
<dbReference type="PROSITE" id="PS51352">
    <property type="entry name" value="THIOREDOXIN_2"/>
    <property type="match status" value="1"/>
</dbReference>
<dbReference type="GO" id="GO:0006950">
    <property type="term" value="P:response to stress"/>
    <property type="evidence" value="ECO:0007669"/>
    <property type="project" value="UniProtKB-ARBA"/>
</dbReference>
<keyword evidence="10" id="KW-1185">Reference proteome</keyword>
<feature type="compositionally biased region" description="Gly residues" evidence="7">
    <location>
        <begin position="1"/>
        <end position="21"/>
    </location>
</feature>
<evidence type="ECO:0000256" key="2">
    <source>
        <dbReference type="ARBA" id="ARBA00022448"/>
    </source>
</evidence>
<sequence length="312" mass="33669">MALSFGGGFSGQRDGGPGGEASGEAALIKDATAETFARDVLEASRHAVVLVDFWAPWCGPCKQLTPVLEKAVKQAGGKVRLVKINIDENQMLAQQMRIQSIPAVYAFQNGQPVDGFMGALPESQVKAFIDSLVGPSGPDPVEQALDAAEAAMASQPEQAAQLFARVLQHDQKNLRAIGGLARCYLKLGETDRAREMLDTAPEDAADDPAIQGARAALQLAEQAHKAGDPRDLAARVERDPNDHQARFDLATALLALGDREDAVTHLLEIVRRDREWNEGAARTRLLELFEAFGPKDPLTQKGRMRLSSILFA</sequence>
<evidence type="ECO:0000313" key="9">
    <source>
        <dbReference type="EMBL" id="MCP1336550.1"/>
    </source>
</evidence>
<proteinExistence type="inferred from homology"/>
<evidence type="ECO:0000256" key="4">
    <source>
        <dbReference type="ARBA" id="ARBA00023157"/>
    </source>
</evidence>
<gene>
    <name evidence="9" type="primary">trxA</name>
    <name evidence="9" type="ORF">NJQ99_09035</name>
</gene>
<dbReference type="Proteomes" id="UP001055804">
    <property type="component" value="Unassembled WGS sequence"/>
</dbReference>
<organism evidence="9 10">
    <name type="scientific">Futiania mangrovi</name>
    <dbReference type="NCBI Taxonomy" id="2959716"/>
    <lineage>
        <taxon>Bacteria</taxon>
        <taxon>Pseudomonadati</taxon>
        <taxon>Pseudomonadota</taxon>
        <taxon>Alphaproteobacteria</taxon>
        <taxon>Futianiales</taxon>
        <taxon>Futianiaceae</taxon>
        <taxon>Futiania</taxon>
    </lineage>
</organism>
<evidence type="ECO:0000256" key="3">
    <source>
        <dbReference type="ARBA" id="ARBA00022982"/>
    </source>
</evidence>
<evidence type="ECO:0000259" key="8">
    <source>
        <dbReference type="PROSITE" id="PS51352"/>
    </source>
</evidence>
<dbReference type="Pfam" id="PF14561">
    <property type="entry name" value="TPR_20"/>
    <property type="match status" value="1"/>
</dbReference>
<dbReference type="Pfam" id="PF00085">
    <property type="entry name" value="Thioredoxin"/>
    <property type="match status" value="1"/>
</dbReference>
<dbReference type="InterPro" id="IPR036249">
    <property type="entry name" value="Thioredoxin-like_sf"/>
</dbReference>
<comment type="caution">
    <text evidence="9">The sequence shown here is derived from an EMBL/GenBank/DDBJ whole genome shotgun (WGS) entry which is preliminary data.</text>
</comment>
<evidence type="ECO:0000256" key="7">
    <source>
        <dbReference type="SAM" id="MobiDB-lite"/>
    </source>
</evidence>
<dbReference type="SUPFAM" id="SSF52833">
    <property type="entry name" value="Thioredoxin-like"/>
    <property type="match status" value="1"/>
</dbReference>
<dbReference type="Gene3D" id="1.25.40.10">
    <property type="entry name" value="Tetratricopeptide repeat domain"/>
    <property type="match status" value="2"/>
</dbReference>
<dbReference type="GO" id="GO:0045454">
    <property type="term" value="P:cell redox homeostasis"/>
    <property type="evidence" value="ECO:0007669"/>
    <property type="project" value="TreeGrafter"/>
</dbReference>
<dbReference type="SUPFAM" id="SSF48452">
    <property type="entry name" value="TPR-like"/>
    <property type="match status" value="1"/>
</dbReference>
<comment type="similarity">
    <text evidence="1">Belongs to the thioredoxin family.</text>
</comment>
<dbReference type="CDD" id="cd02956">
    <property type="entry name" value="ybbN"/>
    <property type="match status" value="1"/>
</dbReference>
<dbReference type="InterPro" id="IPR005746">
    <property type="entry name" value="Thioredoxin"/>
</dbReference>
<dbReference type="InterPro" id="IPR011990">
    <property type="entry name" value="TPR-like_helical_dom_sf"/>
</dbReference>
<keyword evidence="3" id="KW-0249">Electron transport</keyword>
<protein>
    <recommendedName>
        <fullName evidence="6">Thioredoxin</fullName>
    </recommendedName>
</protein>
<evidence type="ECO:0000313" key="10">
    <source>
        <dbReference type="Proteomes" id="UP001055804"/>
    </source>
</evidence>
<accession>A0A9J6PDT8</accession>
<keyword evidence="5" id="KW-0676">Redox-active center</keyword>
<dbReference type="GO" id="GO:0015035">
    <property type="term" value="F:protein-disulfide reductase activity"/>
    <property type="evidence" value="ECO:0007669"/>
    <property type="project" value="UniProtKB-UniRule"/>
</dbReference>
<dbReference type="PANTHER" id="PTHR45663:SF11">
    <property type="entry name" value="GEO12009P1"/>
    <property type="match status" value="1"/>
</dbReference>
<dbReference type="PRINTS" id="PR00421">
    <property type="entry name" value="THIOREDOXIN"/>
</dbReference>
<dbReference type="AlphaFoldDB" id="A0A9J6PDT8"/>
<dbReference type="FunFam" id="3.40.30.10:FF:000001">
    <property type="entry name" value="Thioredoxin"/>
    <property type="match status" value="1"/>
</dbReference>
<dbReference type="NCBIfam" id="TIGR01068">
    <property type="entry name" value="thioredoxin"/>
    <property type="match status" value="1"/>
</dbReference>
<dbReference type="Pfam" id="PF14559">
    <property type="entry name" value="TPR_19"/>
    <property type="match status" value="1"/>
</dbReference>
<dbReference type="Gene3D" id="3.40.30.10">
    <property type="entry name" value="Glutaredoxin"/>
    <property type="match status" value="1"/>
</dbReference>
<evidence type="ECO:0000256" key="5">
    <source>
        <dbReference type="ARBA" id="ARBA00023284"/>
    </source>
</evidence>
<feature type="region of interest" description="Disordered" evidence="7">
    <location>
        <begin position="1"/>
        <end position="23"/>
    </location>
</feature>
<dbReference type="InterPro" id="IPR017937">
    <property type="entry name" value="Thioredoxin_CS"/>
</dbReference>
<dbReference type="PANTHER" id="PTHR45663">
    <property type="entry name" value="GEO12009P1"/>
    <property type="match status" value="1"/>
</dbReference>
<name>A0A9J6PDT8_9PROT</name>
<dbReference type="RefSeq" id="WP_269332505.1">
    <property type="nucleotide sequence ID" value="NZ_JAMZFT010000002.1"/>
</dbReference>
<dbReference type="PROSITE" id="PS00194">
    <property type="entry name" value="THIOREDOXIN_1"/>
    <property type="match status" value="1"/>
</dbReference>